<dbReference type="CDD" id="cd00075">
    <property type="entry name" value="HATPase"/>
    <property type="match status" value="1"/>
</dbReference>
<dbReference type="InterPro" id="IPR003661">
    <property type="entry name" value="HisK_dim/P_dom"/>
</dbReference>
<dbReference type="InterPro" id="IPR013767">
    <property type="entry name" value="PAS_fold"/>
</dbReference>
<feature type="transmembrane region" description="Helical" evidence="14">
    <location>
        <begin position="56"/>
        <end position="74"/>
    </location>
</feature>
<keyword evidence="10 14" id="KW-1133">Transmembrane helix</keyword>
<dbReference type="PROSITE" id="PS50113">
    <property type="entry name" value="PAC"/>
    <property type="match status" value="2"/>
</dbReference>
<dbReference type="CDD" id="cd00130">
    <property type="entry name" value="PAS"/>
    <property type="match status" value="1"/>
</dbReference>
<keyword evidence="13" id="KW-0175">Coiled coil</keyword>
<keyword evidence="12 14" id="KW-0472">Membrane</keyword>
<dbReference type="EC" id="2.7.13.3" evidence="3"/>
<evidence type="ECO:0000313" key="19">
    <source>
        <dbReference type="Proteomes" id="UP001291309"/>
    </source>
</evidence>
<feature type="transmembrane region" description="Helical" evidence="14">
    <location>
        <begin position="158"/>
        <end position="176"/>
    </location>
</feature>
<evidence type="ECO:0000256" key="1">
    <source>
        <dbReference type="ARBA" id="ARBA00000085"/>
    </source>
</evidence>
<keyword evidence="6 14" id="KW-0812">Transmembrane</keyword>
<comment type="subcellular location">
    <subcellularLocation>
        <location evidence="2">Membrane</location>
        <topology evidence="2">Multi-pass membrane protein</topology>
    </subcellularLocation>
</comment>
<dbReference type="PRINTS" id="PR00344">
    <property type="entry name" value="BCTRLSENSOR"/>
</dbReference>
<keyword evidence="19" id="KW-1185">Reference proteome</keyword>
<feature type="domain" description="Histidine kinase" evidence="15">
    <location>
        <begin position="571"/>
        <end position="786"/>
    </location>
</feature>
<comment type="catalytic activity">
    <reaction evidence="1">
        <text>ATP + protein L-histidine = ADP + protein N-phospho-L-histidine.</text>
        <dbReference type="EC" id="2.7.13.3"/>
    </reaction>
</comment>
<dbReference type="SMART" id="SM00387">
    <property type="entry name" value="HATPase_c"/>
    <property type="match status" value="1"/>
</dbReference>
<evidence type="ECO:0000256" key="7">
    <source>
        <dbReference type="ARBA" id="ARBA00022741"/>
    </source>
</evidence>
<dbReference type="Pfam" id="PF00989">
    <property type="entry name" value="PAS"/>
    <property type="match status" value="1"/>
</dbReference>
<dbReference type="Proteomes" id="UP001291309">
    <property type="component" value="Unassembled WGS sequence"/>
</dbReference>
<evidence type="ECO:0000256" key="5">
    <source>
        <dbReference type="ARBA" id="ARBA00022679"/>
    </source>
</evidence>
<dbReference type="InterPro" id="IPR001610">
    <property type="entry name" value="PAC"/>
</dbReference>
<dbReference type="PANTHER" id="PTHR42878:SF7">
    <property type="entry name" value="SENSOR HISTIDINE KINASE GLRK"/>
    <property type="match status" value="1"/>
</dbReference>
<dbReference type="Pfam" id="PF00512">
    <property type="entry name" value="HisKA"/>
    <property type="match status" value="1"/>
</dbReference>
<dbReference type="SMART" id="SM00091">
    <property type="entry name" value="PAS"/>
    <property type="match status" value="2"/>
</dbReference>
<dbReference type="InterPro" id="IPR013656">
    <property type="entry name" value="PAS_4"/>
</dbReference>
<dbReference type="SMART" id="SM00086">
    <property type="entry name" value="PAC"/>
    <property type="match status" value="2"/>
</dbReference>
<evidence type="ECO:0000256" key="11">
    <source>
        <dbReference type="ARBA" id="ARBA00023012"/>
    </source>
</evidence>
<sequence length="797" mass="87181">MAGRTQLHGFSLIRLLIWSAAIIPPCVGVIVMVGWIRTLPSLTSMVPGLPKMSPNSALGLILGGMALGLLHALTPGRLRRAAGLVAAWGLILIGAATLLQLLSGRDLGVQVLLFRWTDWASRTPPHLTSANTAACFVLLGSALLLLGRRAPTSPKWATTLVLLAFIGALRALNGYIHGALRFADAPQLIPFIGMGLHTSLAILLLGVGILCARPEEGLVGLLTRDTLGGFLARRLVPVGLLGPLLADGALELLHRAGLISELAKAPLFSTVMSLGGVALVFLAAVALNRIDTERRQANAALEASEARYRGLLESAPDAVVTADRFGRIIFINAQAERVFGYPREELLGQKVEVLVPERLREAHRRQREAYVAAPTIRKMGQGLALRGLRKDGSELPLDISLSPLQSQDGLSVTTIIRDVTEREQYLERLNAARTEAERERVLLQTVVDSAPVGILFVDPLKDEVRLNSALQALMGEPMESPAGRRQYLGRLRHTDGRPVSFEELPSTRALAGEEVPPEEYLVQNPDRRIPVLTSAAPVRWANGEVRGVVVSIQDISARQELERLRQEYVGLITHDLRTPLQNITLRTQLLQRALKQKGLSKEATTAEALLRNARQMKEMVEELLESSRLEAGQVELHREPMDLVRFLEEVVERDVPPDERERLRLEVSTPVPWVPVDAPRLERVVVNLLTNALKYGTPGTPVVVRLEQQGAQLQVSVRDQGPGLKPEELPRLFTKFYRTQSGRSAQGVGLGLYISRLIIEAHGGRISVQSTAGQGSTFTFTLPVVPPHAREERAEPR</sequence>
<evidence type="ECO:0000256" key="4">
    <source>
        <dbReference type="ARBA" id="ARBA00022553"/>
    </source>
</evidence>
<dbReference type="InterPro" id="IPR000014">
    <property type="entry name" value="PAS"/>
</dbReference>
<dbReference type="Gene3D" id="1.10.287.130">
    <property type="match status" value="1"/>
</dbReference>
<evidence type="ECO:0000256" key="9">
    <source>
        <dbReference type="ARBA" id="ARBA00022840"/>
    </source>
</evidence>
<keyword evidence="8" id="KW-0418">Kinase</keyword>
<evidence type="ECO:0000256" key="3">
    <source>
        <dbReference type="ARBA" id="ARBA00012438"/>
    </source>
</evidence>
<accession>A0ABU5H1R6</accession>
<feature type="transmembrane region" description="Helical" evidence="14">
    <location>
        <begin position="12"/>
        <end position="36"/>
    </location>
</feature>
<evidence type="ECO:0000256" key="14">
    <source>
        <dbReference type="SAM" id="Phobius"/>
    </source>
</evidence>
<evidence type="ECO:0000256" key="6">
    <source>
        <dbReference type="ARBA" id="ARBA00022692"/>
    </source>
</evidence>
<keyword evidence="7" id="KW-0547">Nucleotide-binding</keyword>
<name>A0ABU5H1R6_9BACT</name>
<dbReference type="EMBL" id="JAXIVS010000003">
    <property type="protein sequence ID" value="MDY7226708.1"/>
    <property type="molecule type" value="Genomic_DNA"/>
</dbReference>
<feature type="transmembrane region" description="Helical" evidence="14">
    <location>
        <begin position="188"/>
        <end position="210"/>
    </location>
</feature>
<dbReference type="Pfam" id="PF08448">
    <property type="entry name" value="PAS_4"/>
    <property type="match status" value="1"/>
</dbReference>
<protein>
    <recommendedName>
        <fullName evidence="3">histidine kinase</fullName>
        <ecNumber evidence="3">2.7.13.3</ecNumber>
    </recommendedName>
</protein>
<keyword evidence="11" id="KW-0902">Two-component regulatory system</keyword>
<feature type="coiled-coil region" evidence="13">
    <location>
        <begin position="419"/>
        <end position="446"/>
    </location>
</feature>
<dbReference type="NCBIfam" id="TIGR00229">
    <property type="entry name" value="sensory_box"/>
    <property type="match status" value="2"/>
</dbReference>
<dbReference type="SUPFAM" id="SSF47384">
    <property type="entry name" value="Homodimeric domain of signal transducing histidine kinase"/>
    <property type="match status" value="1"/>
</dbReference>
<dbReference type="Gene3D" id="3.30.450.20">
    <property type="entry name" value="PAS domain"/>
    <property type="match status" value="2"/>
</dbReference>
<feature type="transmembrane region" description="Helical" evidence="14">
    <location>
        <begin position="81"/>
        <end position="103"/>
    </location>
</feature>
<keyword evidence="4" id="KW-0597">Phosphoprotein</keyword>
<gene>
    <name evidence="18" type="ORF">SYV04_09930</name>
</gene>
<dbReference type="PROSITE" id="PS50109">
    <property type="entry name" value="HIS_KIN"/>
    <property type="match status" value="1"/>
</dbReference>
<organism evidence="18 19">
    <name type="scientific">Hyalangium rubrum</name>
    <dbReference type="NCBI Taxonomy" id="3103134"/>
    <lineage>
        <taxon>Bacteria</taxon>
        <taxon>Pseudomonadati</taxon>
        <taxon>Myxococcota</taxon>
        <taxon>Myxococcia</taxon>
        <taxon>Myxococcales</taxon>
        <taxon>Cystobacterineae</taxon>
        <taxon>Archangiaceae</taxon>
        <taxon>Hyalangium</taxon>
    </lineage>
</organism>
<dbReference type="PANTHER" id="PTHR42878">
    <property type="entry name" value="TWO-COMPONENT HISTIDINE KINASE"/>
    <property type="match status" value="1"/>
</dbReference>
<feature type="transmembrane region" description="Helical" evidence="14">
    <location>
        <begin position="265"/>
        <end position="287"/>
    </location>
</feature>
<evidence type="ECO:0000256" key="8">
    <source>
        <dbReference type="ARBA" id="ARBA00022777"/>
    </source>
</evidence>
<dbReference type="InterPro" id="IPR005467">
    <property type="entry name" value="His_kinase_dom"/>
</dbReference>
<comment type="caution">
    <text evidence="18">The sequence shown here is derived from an EMBL/GenBank/DDBJ whole genome shotgun (WGS) entry which is preliminary data.</text>
</comment>
<dbReference type="InterPro" id="IPR036890">
    <property type="entry name" value="HATPase_C_sf"/>
</dbReference>
<dbReference type="SMART" id="SM00388">
    <property type="entry name" value="HisKA"/>
    <property type="match status" value="1"/>
</dbReference>
<dbReference type="InterPro" id="IPR003594">
    <property type="entry name" value="HATPase_dom"/>
</dbReference>
<dbReference type="Pfam" id="PF02518">
    <property type="entry name" value="HATPase_c"/>
    <property type="match status" value="1"/>
</dbReference>
<feature type="transmembrane region" description="Helical" evidence="14">
    <location>
        <begin position="123"/>
        <end position="146"/>
    </location>
</feature>
<dbReference type="SUPFAM" id="SSF55874">
    <property type="entry name" value="ATPase domain of HSP90 chaperone/DNA topoisomerase II/histidine kinase"/>
    <property type="match status" value="1"/>
</dbReference>
<feature type="domain" description="PAC" evidence="17">
    <location>
        <begin position="515"/>
        <end position="567"/>
    </location>
</feature>
<dbReference type="InterPro" id="IPR050351">
    <property type="entry name" value="BphY/WalK/GraS-like"/>
</dbReference>
<reference evidence="18 19" key="1">
    <citation type="submission" date="2023-12" db="EMBL/GenBank/DDBJ databases">
        <title>the genome sequence of Hyalangium sp. s54d21.</title>
        <authorList>
            <person name="Zhang X."/>
        </authorList>
    </citation>
    <scope>NUCLEOTIDE SEQUENCE [LARGE SCALE GENOMIC DNA]</scope>
    <source>
        <strain evidence="19">s54d21</strain>
    </source>
</reference>
<dbReference type="CDD" id="cd00082">
    <property type="entry name" value="HisKA"/>
    <property type="match status" value="1"/>
</dbReference>
<evidence type="ECO:0000259" key="16">
    <source>
        <dbReference type="PROSITE" id="PS50112"/>
    </source>
</evidence>
<evidence type="ECO:0000259" key="15">
    <source>
        <dbReference type="PROSITE" id="PS50109"/>
    </source>
</evidence>
<evidence type="ECO:0000256" key="13">
    <source>
        <dbReference type="SAM" id="Coils"/>
    </source>
</evidence>
<evidence type="ECO:0000259" key="17">
    <source>
        <dbReference type="PROSITE" id="PS50113"/>
    </source>
</evidence>
<evidence type="ECO:0000256" key="2">
    <source>
        <dbReference type="ARBA" id="ARBA00004141"/>
    </source>
</evidence>
<dbReference type="InterPro" id="IPR035965">
    <property type="entry name" value="PAS-like_dom_sf"/>
</dbReference>
<evidence type="ECO:0000313" key="18">
    <source>
        <dbReference type="EMBL" id="MDY7226708.1"/>
    </source>
</evidence>
<dbReference type="SUPFAM" id="SSF55785">
    <property type="entry name" value="PYP-like sensor domain (PAS domain)"/>
    <property type="match status" value="2"/>
</dbReference>
<dbReference type="InterPro" id="IPR000700">
    <property type="entry name" value="PAS-assoc_C"/>
</dbReference>
<feature type="domain" description="PAC" evidence="17">
    <location>
        <begin position="381"/>
        <end position="431"/>
    </location>
</feature>
<evidence type="ECO:0000256" key="10">
    <source>
        <dbReference type="ARBA" id="ARBA00022989"/>
    </source>
</evidence>
<dbReference type="Gene3D" id="3.30.565.10">
    <property type="entry name" value="Histidine kinase-like ATPase, C-terminal domain"/>
    <property type="match status" value="1"/>
</dbReference>
<keyword evidence="9" id="KW-0067">ATP-binding</keyword>
<dbReference type="RefSeq" id="WP_321545435.1">
    <property type="nucleotide sequence ID" value="NZ_JAXIVS010000003.1"/>
</dbReference>
<feature type="domain" description="PAS" evidence="16">
    <location>
        <begin position="304"/>
        <end position="357"/>
    </location>
</feature>
<proteinExistence type="predicted"/>
<dbReference type="PROSITE" id="PS50112">
    <property type="entry name" value="PAS"/>
    <property type="match status" value="1"/>
</dbReference>
<dbReference type="InterPro" id="IPR036097">
    <property type="entry name" value="HisK_dim/P_sf"/>
</dbReference>
<dbReference type="InterPro" id="IPR004358">
    <property type="entry name" value="Sig_transdc_His_kin-like_C"/>
</dbReference>
<keyword evidence="5" id="KW-0808">Transferase</keyword>
<evidence type="ECO:0000256" key="12">
    <source>
        <dbReference type="ARBA" id="ARBA00023136"/>
    </source>
</evidence>